<protein>
    <submittedName>
        <fullName evidence="1">Uncharacterized protein</fullName>
    </submittedName>
</protein>
<name>A0ABR0AJR8_9CRUS</name>
<organism evidence="1 2">
    <name type="scientific">Daphnia magna</name>
    <dbReference type="NCBI Taxonomy" id="35525"/>
    <lineage>
        <taxon>Eukaryota</taxon>
        <taxon>Metazoa</taxon>
        <taxon>Ecdysozoa</taxon>
        <taxon>Arthropoda</taxon>
        <taxon>Crustacea</taxon>
        <taxon>Branchiopoda</taxon>
        <taxon>Diplostraca</taxon>
        <taxon>Cladocera</taxon>
        <taxon>Anomopoda</taxon>
        <taxon>Daphniidae</taxon>
        <taxon>Daphnia</taxon>
    </lineage>
</organism>
<proteinExistence type="predicted"/>
<evidence type="ECO:0000313" key="2">
    <source>
        <dbReference type="Proteomes" id="UP001234178"/>
    </source>
</evidence>
<accession>A0ABR0AJR8</accession>
<reference evidence="1 2" key="1">
    <citation type="journal article" date="2023" name="Nucleic Acids Res.">
        <title>The hologenome of Daphnia magna reveals possible DNA methylation and microbiome-mediated evolution of the host genome.</title>
        <authorList>
            <person name="Chaturvedi A."/>
            <person name="Li X."/>
            <person name="Dhandapani V."/>
            <person name="Marshall H."/>
            <person name="Kissane S."/>
            <person name="Cuenca-Cambronero M."/>
            <person name="Asole G."/>
            <person name="Calvet F."/>
            <person name="Ruiz-Romero M."/>
            <person name="Marangio P."/>
            <person name="Guigo R."/>
            <person name="Rago D."/>
            <person name="Mirbahai L."/>
            <person name="Eastwood N."/>
            <person name="Colbourne J.K."/>
            <person name="Zhou J."/>
            <person name="Mallon E."/>
            <person name="Orsini L."/>
        </authorList>
    </citation>
    <scope>NUCLEOTIDE SEQUENCE [LARGE SCALE GENOMIC DNA]</scope>
    <source>
        <strain evidence="1">LRV0_1</strain>
    </source>
</reference>
<dbReference type="EMBL" id="JAOYFB010000038">
    <property type="protein sequence ID" value="KAK4025362.1"/>
    <property type="molecule type" value="Genomic_DNA"/>
</dbReference>
<evidence type="ECO:0000313" key="1">
    <source>
        <dbReference type="EMBL" id="KAK4025362.1"/>
    </source>
</evidence>
<gene>
    <name evidence="1" type="ORF">OUZ56_014435</name>
</gene>
<comment type="caution">
    <text evidence="1">The sequence shown here is derived from an EMBL/GenBank/DDBJ whole genome shotgun (WGS) entry which is preliminary data.</text>
</comment>
<sequence>MEMILISQKKHHLGNKAILTVLQSKNIGQIKVSHSQRRDPELQAREITPGYTRIIELVHFEKITAYQNIAVINYSWFHMGDASVLTIAFLNQASMNGRCPACKNVNMI</sequence>
<dbReference type="Proteomes" id="UP001234178">
    <property type="component" value="Unassembled WGS sequence"/>
</dbReference>
<keyword evidence="2" id="KW-1185">Reference proteome</keyword>